<keyword evidence="5" id="KW-1134">Transmembrane beta strand</keyword>
<feature type="domain" description="Trimeric autotransporter adhesin YadA-like stalk" evidence="14">
    <location>
        <begin position="2175"/>
        <end position="2212"/>
    </location>
</feature>
<evidence type="ECO:0000256" key="2">
    <source>
        <dbReference type="ARBA" id="ARBA00004442"/>
    </source>
</evidence>
<keyword evidence="8" id="KW-0653">Protein transport</keyword>
<dbReference type="CDD" id="cd12820">
    <property type="entry name" value="LbR_YadA-like"/>
    <property type="match status" value="4"/>
</dbReference>
<evidence type="ECO:0000256" key="8">
    <source>
        <dbReference type="ARBA" id="ARBA00022927"/>
    </source>
</evidence>
<gene>
    <name evidence="17" type="ORF">B0188_06980</name>
</gene>
<feature type="domain" description="Trimeric autotransporter adhesin YadA-like stalk" evidence="14">
    <location>
        <begin position="662"/>
        <end position="693"/>
    </location>
</feature>
<comment type="caution">
    <text evidence="17">The sequence shown here is derived from an EMBL/GenBank/DDBJ whole genome shotgun (WGS) entry which is preliminary data.</text>
</comment>
<feature type="domain" description="Trimeric autotransporter adhesin YadA-like stalk" evidence="14">
    <location>
        <begin position="1375"/>
        <end position="1403"/>
    </location>
</feature>
<evidence type="ECO:0000259" key="12">
    <source>
        <dbReference type="Pfam" id="PF03895"/>
    </source>
</evidence>
<dbReference type="InterPro" id="IPR008635">
    <property type="entry name" value="Coiled_stalk_dom"/>
</dbReference>
<evidence type="ECO:0000256" key="9">
    <source>
        <dbReference type="ARBA" id="ARBA00023136"/>
    </source>
</evidence>
<feature type="domain" description="Trimeric autotransporter adhesin YadA-like head" evidence="13">
    <location>
        <begin position="1230"/>
        <end position="1252"/>
    </location>
</feature>
<dbReference type="Pfam" id="PF05658">
    <property type="entry name" value="YadA_head"/>
    <property type="match status" value="13"/>
</dbReference>
<evidence type="ECO:0008006" key="19">
    <source>
        <dbReference type="Google" id="ProtNLM"/>
    </source>
</evidence>
<feature type="domain" description="Trimeric autotransporter adhesin YadA-like C-terminal membrane anchor" evidence="12">
    <location>
        <begin position="4942"/>
        <end position="4999"/>
    </location>
</feature>
<feature type="region of interest" description="Disordered" evidence="11">
    <location>
        <begin position="3606"/>
        <end position="3636"/>
    </location>
</feature>
<proteinExistence type="inferred from homology"/>
<dbReference type="InterPro" id="IPR008640">
    <property type="entry name" value="Adhesin_Head_dom"/>
</dbReference>
<feature type="compositionally biased region" description="Basic and acidic residues" evidence="11">
    <location>
        <begin position="4371"/>
        <end position="4384"/>
    </location>
</feature>
<dbReference type="OrthoDB" id="5672862at2"/>
<dbReference type="InterPro" id="IPR045584">
    <property type="entry name" value="Pilin-like"/>
</dbReference>
<feature type="domain" description="Trimeric autotransporter adhesin YadA-like stalk" evidence="14">
    <location>
        <begin position="4886"/>
        <end position="4926"/>
    </location>
</feature>
<dbReference type="Gene3D" id="1.20.5.170">
    <property type="match status" value="3"/>
</dbReference>
<feature type="domain" description="Trimeric autotransporter adhesin YadA-like head" evidence="13">
    <location>
        <begin position="410"/>
        <end position="434"/>
    </location>
</feature>
<feature type="domain" description="Trimeric autotransporter adhesin YadA-like head" evidence="13">
    <location>
        <begin position="1183"/>
        <end position="1206"/>
    </location>
</feature>
<keyword evidence="10" id="KW-0998">Cell outer membrane</keyword>
<evidence type="ECO:0000259" key="14">
    <source>
        <dbReference type="Pfam" id="PF05662"/>
    </source>
</evidence>
<feature type="domain" description="Trimeric autotransporter adhesin YadA-like head" evidence="13">
    <location>
        <begin position="903"/>
        <end position="928"/>
    </location>
</feature>
<evidence type="ECO:0000259" key="16">
    <source>
        <dbReference type="Pfam" id="PF18669"/>
    </source>
</evidence>
<dbReference type="SUPFAM" id="SSF54523">
    <property type="entry name" value="Pili subunits"/>
    <property type="match status" value="1"/>
</dbReference>
<evidence type="ECO:0000256" key="4">
    <source>
        <dbReference type="ARBA" id="ARBA00022448"/>
    </source>
</evidence>
<dbReference type="Pfam" id="PF03895">
    <property type="entry name" value="YadA_anchor"/>
    <property type="match status" value="1"/>
</dbReference>
<dbReference type="InterPro" id="IPR005594">
    <property type="entry name" value="YadA_C"/>
</dbReference>
<feature type="domain" description="Trimeric autotransporter adhesin YadA-like head" evidence="13">
    <location>
        <begin position="367"/>
        <end position="390"/>
    </location>
</feature>
<dbReference type="SUPFAM" id="SSF101967">
    <property type="entry name" value="Adhesin YadA, collagen-binding domain"/>
    <property type="match status" value="6"/>
</dbReference>
<feature type="region of interest" description="Disordered" evidence="11">
    <location>
        <begin position="3007"/>
        <end position="3060"/>
    </location>
</feature>
<dbReference type="Pfam" id="PF18669">
    <property type="entry name" value="Trp_ring"/>
    <property type="match status" value="2"/>
</dbReference>
<evidence type="ECO:0000256" key="1">
    <source>
        <dbReference type="ARBA" id="ARBA00004241"/>
    </source>
</evidence>
<feature type="domain" description="Trimeric autotransporter adhesin YadA-like stalk" evidence="14">
    <location>
        <begin position="2608"/>
        <end position="2637"/>
    </location>
</feature>
<evidence type="ECO:0000256" key="6">
    <source>
        <dbReference type="ARBA" id="ARBA00022692"/>
    </source>
</evidence>
<organism evidence="17 18">
    <name type="scientific">[Haemophilus] felis</name>
    <dbReference type="NCBI Taxonomy" id="123822"/>
    <lineage>
        <taxon>Bacteria</taxon>
        <taxon>Pseudomonadati</taxon>
        <taxon>Pseudomonadota</taxon>
        <taxon>Gammaproteobacteria</taxon>
        <taxon>Pasteurellales</taxon>
        <taxon>Pasteurellaceae</taxon>
    </lineage>
</organism>
<feature type="region of interest" description="Disordered" evidence="11">
    <location>
        <begin position="3137"/>
        <end position="3159"/>
    </location>
</feature>
<evidence type="ECO:0000256" key="3">
    <source>
        <dbReference type="ARBA" id="ARBA00005848"/>
    </source>
</evidence>
<dbReference type="GO" id="GO:0015031">
    <property type="term" value="P:protein transport"/>
    <property type="evidence" value="ECO:0007669"/>
    <property type="project" value="UniProtKB-KW"/>
</dbReference>
<evidence type="ECO:0000256" key="10">
    <source>
        <dbReference type="ARBA" id="ARBA00023237"/>
    </source>
</evidence>
<dbReference type="InterPro" id="IPR024973">
    <property type="entry name" value="ESPR"/>
</dbReference>
<feature type="domain" description="Trimeric autotransporter adhesin Trp ring" evidence="16">
    <location>
        <begin position="4775"/>
        <end position="4827"/>
    </location>
</feature>
<keyword evidence="7" id="KW-0732">Signal</keyword>
<dbReference type="Pfam" id="PF13018">
    <property type="entry name" value="ESPR"/>
    <property type="match status" value="1"/>
</dbReference>
<feature type="compositionally biased region" description="Polar residues" evidence="11">
    <location>
        <begin position="3140"/>
        <end position="3153"/>
    </location>
</feature>
<evidence type="ECO:0000256" key="5">
    <source>
        <dbReference type="ARBA" id="ARBA00022452"/>
    </source>
</evidence>
<dbReference type="InterPro" id="IPR040482">
    <property type="entry name" value="Trp_ring"/>
</dbReference>
<feature type="domain" description="ESPR" evidence="15">
    <location>
        <begin position="1"/>
        <end position="41"/>
    </location>
</feature>
<feature type="domain" description="Trimeric autotransporter adhesin YadA-like head" evidence="13">
    <location>
        <begin position="1134"/>
        <end position="1160"/>
    </location>
</feature>
<keyword evidence="6" id="KW-0812">Transmembrane</keyword>
<keyword evidence="4" id="KW-0813">Transport</keyword>
<sequence>MNKIFRVIWNRTLNMFVVASELAHGRVKASSSGKKASELNSSSNVGRFALKPLVTALSSAVVFSGLLPVSEAYGANIDTVEKVDSAASRTNDEKIGLGGQGFQDANVGKFAQGIYSVHLGNRHSANTVGQHSVVIGFDAKSNSGVMAATVIGYGAVGSGKNSTALGTSANASSELAIAAGGYSLAKGTQSVALGSKVKAVAKQSVAIGNDVVTSGEGAIVLGGDDLGGQGKPAIVTNDGTVVGYYDVSSDKERYTHQIQVEADDVTANNTDLSDPDVFVVVNGIDDPYYKKVRRHNGEILYKNNTTKESLNQNYYTYTRLMPLNVLKKYREEKAKTDGAFANVSENDYAVLKDSSKYGDAYAMSWSSGRGAITIGPKSAALADGAVAIGTMSYALGENSSVLGSGSFAFGDRSQAIGTNTYVYKNNSVAVGSNSQTIEDGGMAYGYRAISAGFGSIAIGSEVYADADVTFDTSEEGLTVDTSVTDGISYIIDVNRLENATKQANTIRAKTTLDTNSNIVRVQTKAGAKNSLVIGSRSASTGENNIVLGRGAYAKNNNGLALGSYSRSLADNAFAMGLASRATERNAMAVGVGSKASAKNSLAIGNFSRSTLENSTALGYESETDYTQQELATSAYIPVGSYAIPINSRVGVISVGTKGKERRIVNVASGALDSDAVNVAQLRALESRIDSFTEESDNIMHYFSVNQKSGDPKDLRDLAQREINYKNYVKALSQKLVVEARKTAGDNIDESKLRGLYDKLKTLHTDAGVNSKSTNVNALIAKVYSNTSDLYNNASGTNVGVFNKKTDPQYWDLTDQNNPKLKLKEFLSALEAAKQKDLEDNAIATLYTDAEKATLNSSNFKNNLAVGKNSVAIGVRAQTGKVFYDGNDSTKANPQVNTQLNDENGEGAVALGIDSKAYGRSSVALGQKAWAERESAIAIGARAVANNAGSVAIGGGQSDGAQVSVDNGIALGRYSNSNRDLAHDHSIGYDPVTEAKSTLTTTAAWKANTGALAIGNGDASKTRQITGVAAGHLDTDAVNVAQLKKSSVRYFSVRSTVTGNRANNGASEAHSIAIGPNASVGTGAESSLAIGHGANVRASGGGVAEHKNSVAIGYNAKAYGTQADNAVALGSGAWAGGRSTIAIGEKSYSNSHNAIAIGQRANAYSNALVIGTDAIATGTSNNAEKSIAVGQGAQVFGDHSIAVGAGAKIGAGTLNKTNQNWTATNITHVVGGSAFGESAVVLGERGTAVGNNANATGSKSAAFGYYTKASGQYAIAIGTSAGTNRTTASEEDAIAIGREASASANKAVAIGQGASANQDNSVALGSKAQTVAAVPTPNATIGTGNDQVSFRNFAGGTNVVGSVSVGSGTGTTAFRQIHNVAAGRITSDSTDAINGSQLYQVANTPITFNADTGSVQRRLGHTLTIKGKANSGLSVTANTQTNTLEIDFDANATGGLTAGEGVSLSGTTTNRLLGLGNVTIALDPTLKAKLDSMKTYEVVLGTGVEALTLDSTTGSSAGHQKYTLGFNAQKMAEAIKPLLGQLGAVTTLQTGSGNNAATHKIGEKNTALTITGSNGITAAVSTDTGNTGNGTLTIGLDTDTQNAINKVKNNGNITFAATGTGSSGSQAVSLGNTFTLQGTDDITANIAADGTTGNAKVTFAINKDGTIGGNKDSGLVKGETVKTYVDGIKTQIENSVSANANLGIRGNTTTNNTNAKVNLGSQQLTVKGDGTLVKTNAEDQAITITIDDTQLTAKAKEAAKAAVKVIAGTNTTVTEGTDGDFKTYAVNVSDTAIQTAAAGANLKYKATNEDGTQLIGTQQETSLNSGLNFVSSENITTKVEADGKVTHSLDAVLNNITSIAGGNNNGTKIELKDGKVVSSQDVYVGDELQAGNKLVKASELTTLNDTKFTFKDGETGTFERKNSEAKNLTIKAGDILGTTGTAKTHLGKNLKVALTGAGTDAGTYTIGLKDEVEFNTVTATTSLSAAGVIINGTGIALGNKAITGLNKGKADNDAVNVAQLKDLASKLGGGASVNTADGAITGPTYTLKAGATPTLGGATPATTAHADVGSALTALDNAIDSLKTGLGTATIAYKTQQGSAQATAGKNIALTTGFTFKTDSNLTVAAADEQGNVTFGLNKDLTGIESITKGASNAKIELGDDKVTLSNGTANSPITLTGVAKGKAGNDAVNYDQLSALATSLGATVGNDGTVTGPTFNLTINKDGNTVNQGGNTNITNTKEAIEGLDRALKNVKLTFTGKADATTSSEGSVNLSGQKLAIEGADTNLITTTATGQKLTIDLAQAVKDKLNKISDDKDVATTDLDNITETGKTNIKNLVKVRAAENQSLVKVEEDTDGDAKRYNVSLEHSKFTVKSDNNLTVDANANGISYGLKADLKGINSIAKDDNSSKITLTDANTITLSGTGTGNTAKLTGLTAGNVATDSKDAINGSQLHAALESIRDALGAGATNADGSVGAPTFTLNGVDKTKPSAGGTTTPTTVNSVGEAISKLDEAIGTLKGGLTDAEIAYFARNQDPAPGTGTSTTPKKTVKLSDGLTFAGDKNITTNTQDNGVATFALNTNLIGINSIMGQDGTAKITFGQDALTVNNKKITGLVDADLSTNSTDAITGHQLNSLATALGLTPANNVFTAPTFTAINKGHIAAGATGLASGTIKAAVDNLISTVNEGIQFEATAVKAGHTNPNRQNLGTTLKVVEGDLTSANNTHFKGNNLKTEYAYENGVGTISIGLTETPEFKAVELKGTDGVNDTTTTIDAGGVKVKDTNNPAKTLAELGKDKLEIVTGTDGNNGDNKIVIGKDGTDANAKGVITGLSNRNVGDLADLGNDTYGKDANAGRAATEGAVRDLAEKLNEKSDAGLDFIGSNPQATAVKRKLGEQLTVTGEGANLPADGATAADNIRVDTDNTNKALVIKLAKAITNIDSIKSVEPTNGKSGFKLSKDDGLTLTQKAADGATTENVTNAEGSSITETNANGEIRTATYDINGVNVADANGNESTLNKDGLEVENDEGESTTVSAKEVTVEDANGNRTSLEKSGVTAQNGTDQSNLTADKLVIGPQAPDATDKHATEITRGGVTLKGKDGADAITLNANDKTAKIGNVTISGANDTQGANAASITGLADRTADNTPDAQTSGQAATSGYGIGDNAGRAATEGAVRELAEKLNLQDNSSPFTYVDENDAPVVQGKDGKFYKPAELKGATWIADANIEGGGKYVKNNTQGTPEDVASVESNKVNIKAKGADLRKVMNVSSGIGSDYVATAPAAGTPANTAPTLDTAKAKAAANSLYGLTGNALNNVATVGDLQAIAVAGLTFKGNHATNEVHRKLSDTLVIKGEGSLADTATTASDNIRVDVSNNDLIVKLAKAIKNLDSIESDPLDDDAEGKYFKLGKEDGLTLRDKDDQGSKKVTVGLDGTTINHVGADGKSATATYGIDGTELTDKDGKQATVKASEIKLADKAQNPTKTTTLTDAGLVVNEGGDTTTVNKAGVTAQNGDNSTALNKDGVTAQNGTDKASLAADKLTLTNQDSNAQDKSTAELDRNSLTFKGNDGTTEAIKLDADAKTAKIGNVTISGANNTQGENAASIMGLANRTADNTPDAQTPGQAPTSGYGIGDNAGRAATEGAVRELSDKLDLQSDSSPFEYVDANGAPVLKGKDGKFYTPADLKGATWIADNSLPGGGKYVKGNQDLTPTASNNVNIKSKGDDLRKLLNLGSGIGAEYAATAPAQDAAAGTKPTLDKAKARTAATSLYDLSGSSLNNAATVGDLQALAISGFALRGNHNTNEVHRKLGDHIVVQGERDDNAQTAPASAKNNIYVDITHDKLIVKLAEAIANISSLTSKGFDNGNGTGFKLEEGAGKGLTVAEKAADGKVTKNETKADGVNITEKAAGADANTPPTKSASYGLDGATIKGADGATTSVKPKEIAVTGVKDPADDQNAKAPSTTITPDKVAVEDKNGNTASVAPTEIGVESADKKHKTTVGNDKVAIVDETDGKKNKAELGADKLTLASTDTANKAKSELTKDDLTFTNDKGEETIKIDGKTGTISGITSSTKPFTAPQVDGKNLRQANDGKWYNAEDVNEKGEPIDNTKKPVLAMADGKYYKVNDQGKPDTTTTAVEVGKGGLVDFANSDAKAVATVGDLQGLGFVLSTTNKDGAETYKDQVRHGNQLNVTGSKDGLVSVKGNTDENGKRELVVNVKRGVIVPQGERFAVDKEGKPLVKVGEGNTAQYYRPEDLGKDGQPLAGKQPVAADQVATQADGNGFVTGNQVGAALSKSGFIVGKGDAESMDKDPSKQNRDERINPEDEIRFADGKNSVVTMTTKEDIDATGNKKTVTTVRVDVDLPIKDKYTIADPTTGEPKEVVKGKDGKFYDPNDVNPFGKPNTGATPVDTTTTPVKRDVQLEGETYAGKDGINGTNANAGTDRTKDEIKKGKGGVNINNVAWAENPDQAVNKDQLDQTVAKSGFLVKQNGDAVNTKGTDNSDLGAEKVTPNDAVNFANGGNTIVNVETKRDASGVDTTNISVHLTGLPMTYTAKVGGKDVPITKVGDKFYAVGADGKPVLTNADGSSAEIPAGALANAGMAMNKPSNAPNEVSKDPVRISNVAAATQSLPTNTDFETREIGGKIYDARDVELTYEVHKPEDVLVKIGDNFYKPADVEIKQGKLAPKENATKVNDVVTVDGLAYAKDNVEVVGEKRKSGTEALTKIGDDYYRTSDVKDGKAKAGAVAVNKIAKDADNKAFGGLADLNSANDRDVLTVNDAKRMGFVVATRNEDPESKAGTYADKVQNANKLEVVGGDNIEVTGSTKGNTREIKVSMAKDPKFESIKLSNNGKEGTSLSTTKDGDLVLSKPVIDPKTGKPVVDAKGNPIKAPVTISGVAPGRVEEGSTDVVNGDQLHRLAKGFDTQLQQTTQRLSSGIAGAYAVAGLISSSRPGERIVSAAGGYYKGQNAVALGISATTDNGRITIRAAGSSNSSGEFGGNVGIGYRW</sequence>
<evidence type="ECO:0000256" key="7">
    <source>
        <dbReference type="ARBA" id="ARBA00022729"/>
    </source>
</evidence>
<name>A0A1T0AZ81_9PAST</name>
<keyword evidence="18" id="KW-1185">Reference proteome</keyword>
<comment type="subcellular location">
    <subcellularLocation>
        <location evidence="2">Cell outer membrane</location>
    </subcellularLocation>
    <subcellularLocation>
        <location evidence="1">Cell surface</location>
    </subcellularLocation>
</comment>
<feature type="region of interest" description="Disordered" evidence="11">
    <location>
        <begin position="4371"/>
        <end position="4404"/>
    </location>
</feature>
<evidence type="ECO:0000313" key="18">
    <source>
        <dbReference type="Proteomes" id="UP000190023"/>
    </source>
</evidence>
<feature type="domain" description="Trimeric autotransporter adhesin YadA-like head" evidence="13">
    <location>
        <begin position="158"/>
        <end position="183"/>
    </location>
</feature>
<feature type="domain" description="Trimeric autotransporter adhesin YadA-like head" evidence="13">
    <location>
        <begin position="1254"/>
        <end position="1280"/>
    </location>
</feature>
<feature type="domain" description="Trimeric autotransporter adhesin YadA-like stalk" evidence="14">
    <location>
        <begin position="1023"/>
        <end position="1046"/>
    </location>
</feature>
<feature type="domain" description="Trimeric autotransporter adhesin YadA-like stalk" evidence="14">
    <location>
        <begin position="2429"/>
        <end position="2471"/>
    </location>
</feature>
<feature type="domain" description="Trimeric autotransporter adhesin YadA-like head" evidence="13">
    <location>
        <begin position="581"/>
        <end position="607"/>
    </location>
</feature>
<feature type="domain" description="Trimeric autotransporter adhesin YadA-like head" evidence="13">
    <location>
        <begin position="934"/>
        <end position="955"/>
    </location>
</feature>
<dbReference type="Gene3D" id="3.30.1300.30">
    <property type="entry name" value="GSPII I/J protein-like"/>
    <property type="match status" value="1"/>
</dbReference>
<reference evidence="17 18" key="1">
    <citation type="submission" date="2017-02" db="EMBL/GenBank/DDBJ databases">
        <title>Draft genome sequence of Haemophilus felis CCUG 31170 type strain.</title>
        <authorList>
            <person name="Engstrom-Jakobsson H."/>
            <person name="Salva-Serra F."/>
            <person name="Thorell K."/>
            <person name="Gonzales-Siles L."/>
            <person name="Karlsson R."/>
            <person name="Boulund F."/>
            <person name="Engstrand L."/>
            <person name="Kristiansson E."/>
            <person name="Moore E."/>
        </authorList>
    </citation>
    <scope>NUCLEOTIDE SEQUENCE [LARGE SCALE GENOMIC DNA]</scope>
    <source>
        <strain evidence="17 18">CCUG 31170</strain>
    </source>
</reference>
<protein>
    <recommendedName>
        <fullName evidence="19">Adhesin</fullName>
    </recommendedName>
</protein>
<feature type="region of interest" description="Disordered" evidence="11">
    <location>
        <begin position="4295"/>
        <end position="4317"/>
    </location>
</feature>
<feature type="domain" description="Trimeric autotransporter adhesin Trp ring" evidence="16">
    <location>
        <begin position="4157"/>
        <end position="4211"/>
    </location>
</feature>
<evidence type="ECO:0000256" key="11">
    <source>
        <dbReference type="SAM" id="MobiDB-lite"/>
    </source>
</evidence>
<dbReference type="GO" id="GO:0009986">
    <property type="term" value="C:cell surface"/>
    <property type="evidence" value="ECO:0007669"/>
    <property type="project" value="UniProtKB-SubCell"/>
</dbReference>
<feature type="domain" description="Trimeric autotransporter adhesin YadA-like head" evidence="13">
    <location>
        <begin position="1106"/>
        <end position="1132"/>
    </location>
</feature>
<accession>A0A1T0AZ81</accession>
<feature type="compositionally biased region" description="Low complexity" evidence="11">
    <location>
        <begin position="4394"/>
        <end position="4404"/>
    </location>
</feature>
<dbReference type="Gene3D" id="3.90.1780.10">
    <property type="entry name" value="Trimeric adhesin"/>
    <property type="match status" value="2"/>
</dbReference>
<comment type="similarity">
    <text evidence="3">Belongs to the autotransporter-2 (AT-2) (TC 1.B.40) family.</text>
</comment>
<dbReference type="InterPro" id="IPR037174">
    <property type="entry name" value="Trimeric_adhesin"/>
</dbReference>
<feature type="domain" description="Trimeric autotransporter adhesin YadA-like head" evidence="13">
    <location>
        <begin position="185"/>
        <end position="209"/>
    </location>
</feature>
<dbReference type="GO" id="GO:0009279">
    <property type="term" value="C:cell outer membrane"/>
    <property type="evidence" value="ECO:0007669"/>
    <property type="project" value="UniProtKB-SubCell"/>
</dbReference>
<feature type="domain" description="Trimeric autotransporter adhesin YadA-like stalk" evidence="14">
    <location>
        <begin position="2001"/>
        <end position="2034"/>
    </location>
</feature>
<keyword evidence="9" id="KW-0472">Membrane</keyword>
<evidence type="ECO:0000259" key="13">
    <source>
        <dbReference type="Pfam" id="PF05658"/>
    </source>
</evidence>
<dbReference type="Gene3D" id="2.150.10.10">
    <property type="entry name" value="Serralysin-like metalloprotease, C-terminal"/>
    <property type="match status" value="6"/>
</dbReference>
<dbReference type="STRING" id="123822.B0188_06980"/>
<evidence type="ECO:0000259" key="15">
    <source>
        <dbReference type="Pfam" id="PF13018"/>
    </source>
</evidence>
<dbReference type="EMBL" id="MUYB01000027">
    <property type="protein sequence ID" value="OOS03240.1"/>
    <property type="molecule type" value="Genomic_DNA"/>
</dbReference>
<feature type="region of interest" description="Disordered" evidence="11">
    <location>
        <begin position="4419"/>
        <end position="4444"/>
    </location>
</feature>
<feature type="domain" description="Trimeric autotransporter adhesin YadA-like head" evidence="13">
    <location>
        <begin position="1301"/>
        <end position="1327"/>
    </location>
</feature>
<dbReference type="InterPro" id="IPR011049">
    <property type="entry name" value="Serralysin-like_metalloprot_C"/>
</dbReference>
<dbReference type="Pfam" id="PF05662">
    <property type="entry name" value="YadA_stalk"/>
    <property type="match status" value="8"/>
</dbReference>
<evidence type="ECO:0000313" key="17">
    <source>
        <dbReference type="EMBL" id="OOS03240.1"/>
    </source>
</evidence>
<dbReference type="Proteomes" id="UP000190023">
    <property type="component" value="Unassembled WGS sequence"/>
</dbReference>
<feature type="compositionally biased region" description="Polar residues" evidence="11">
    <location>
        <begin position="3606"/>
        <end position="3620"/>
    </location>
</feature>